<keyword evidence="1" id="KW-0732">Signal</keyword>
<accession>A0AAN9B8B1</accession>
<comment type="caution">
    <text evidence="2">The sequence shown here is derived from an EMBL/GenBank/DDBJ whole genome shotgun (WGS) entry which is preliminary data.</text>
</comment>
<evidence type="ECO:0000256" key="1">
    <source>
        <dbReference type="SAM" id="SignalP"/>
    </source>
</evidence>
<evidence type="ECO:0000313" key="3">
    <source>
        <dbReference type="Proteomes" id="UP001374579"/>
    </source>
</evidence>
<dbReference type="Proteomes" id="UP001374579">
    <property type="component" value="Unassembled WGS sequence"/>
</dbReference>
<name>A0AAN9B8B1_9CAEN</name>
<feature type="chain" id="PRO_5042980321" evidence="1">
    <location>
        <begin position="18"/>
        <end position="106"/>
    </location>
</feature>
<feature type="signal peptide" evidence="1">
    <location>
        <begin position="1"/>
        <end position="17"/>
    </location>
</feature>
<gene>
    <name evidence="2" type="ORF">V1264_024002</name>
</gene>
<organism evidence="2 3">
    <name type="scientific">Littorina saxatilis</name>
    <dbReference type="NCBI Taxonomy" id="31220"/>
    <lineage>
        <taxon>Eukaryota</taxon>
        <taxon>Metazoa</taxon>
        <taxon>Spiralia</taxon>
        <taxon>Lophotrochozoa</taxon>
        <taxon>Mollusca</taxon>
        <taxon>Gastropoda</taxon>
        <taxon>Caenogastropoda</taxon>
        <taxon>Littorinimorpha</taxon>
        <taxon>Littorinoidea</taxon>
        <taxon>Littorinidae</taxon>
        <taxon>Littorina</taxon>
    </lineage>
</organism>
<protein>
    <submittedName>
        <fullName evidence="2">Uncharacterized protein</fullName>
    </submittedName>
</protein>
<reference evidence="2 3" key="1">
    <citation type="submission" date="2024-02" db="EMBL/GenBank/DDBJ databases">
        <title>Chromosome-scale genome assembly of the rough periwinkle Littorina saxatilis.</title>
        <authorList>
            <person name="De Jode A."/>
            <person name="Faria R."/>
            <person name="Formenti G."/>
            <person name="Sims Y."/>
            <person name="Smith T.P."/>
            <person name="Tracey A."/>
            <person name="Wood J.M.D."/>
            <person name="Zagrodzka Z.B."/>
            <person name="Johannesson K."/>
            <person name="Butlin R.K."/>
            <person name="Leder E.H."/>
        </authorList>
    </citation>
    <scope>NUCLEOTIDE SEQUENCE [LARGE SCALE GENOMIC DNA]</scope>
    <source>
        <strain evidence="2">Snail1</strain>
        <tissue evidence="2">Muscle</tissue>
    </source>
</reference>
<evidence type="ECO:0000313" key="2">
    <source>
        <dbReference type="EMBL" id="KAK7101171.1"/>
    </source>
</evidence>
<dbReference type="AlphaFoldDB" id="A0AAN9B8B1"/>
<sequence>MVQTVLWCLFFSGNSTSFSSIISVQVQGKMADNSGRNGQHGNSDRPYADTTMGIVIRNSSIANGRIKVVALEKRRGEVRDRMRLPNSIINGIQNNHIQGPPAGSTN</sequence>
<proteinExistence type="predicted"/>
<keyword evidence="3" id="KW-1185">Reference proteome</keyword>
<dbReference type="EMBL" id="JBAMIC010000011">
    <property type="protein sequence ID" value="KAK7101171.1"/>
    <property type="molecule type" value="Genomic_DNA"/>
</dbReference>